<name>A0ABV1Y7E7_9ACTN</name>
<evidence type="ECO:0000313" key="2">
    <source>
        <dbReference type="Proteomes" id="UP001486207"/>
    </source>
</evidence>
<evidence type="ECO:0000313" key="1">
    <source>
        <dbReference type="EMBL" id="MER7379779.1"/>
    </source>
</evidence>
<comment type="caution">
    <text evidence="1">The sequence shown here is derived from an EMBL/GenBank/DDBJ whole genome shotgun (WGS) entry which is preliminary data.</text>
</comment>
<accession>A0ABV1Y7E7</accession>
<reference evidence="1 2" key="1">
    <citation type="submission" date="2024-06" db="EMBL/GenBank/DDBJ databases">
        <title>The Natural Products Discovery Center: Release of the First 8490 Sequenced Strains for Exploring Actinobacteria Biosynthetic Diversity.</title>
        <authorList>
            <person name="Kalkreuter E."/>
            <person name="Kautsar S.A."/>
            <person name="Yang D."/>
            <person name="Bader C.D."/>
            <person name="Teijaro C.N."/>
            <person name="Fluegel L."/>
            <person name="Davis C.M."/>
            <person name="Simpson J.R."/>
            <person name="Lauterbach L."/>
            <person name="Steele A.D."/>
            <person name="Gui C."/>
            <person name="Meng S."/>
            <person name="Li G."/>
            <person name="Viehrig K."/>
            <person name="Ye F."/>
            <person name="Su P."/>
            <person name="Kiefer A.F."/>
            <person name="Nichols A."/>
            <person name="Cepeda A.J."/>
            <person name="Yan W."/>
            <person name="Fan B."/>
            <person name="Jiang Y."/>
            <person name="Adhikari A."/>
            <person name="Zheng C.-J."/>
            <person name="Schuster L."/>
            <person name="Cowan T.M."/>
            <person name="Smanski M.J."/>
            <person name="Chevrette M.G."/>
            <person name="De Carvalho L.P.S."/>
            <person name="Shen B."/>
        </authorList>
    </citation>
    <scope>NUCLEOTIDE SEQUENCE [LARGE SCALE GENOMIC DNA]</scope>
    <source>
        <strain evidence="1 2">NPDC000155</strain>
    </source>
</reference>
<proteinExistence type="predicted"/>
<gene>
    <name evidence="1" type="ORF">ABT384_45080</name>
</gene>
<keyword evidence="2" id="KW-1185">Reference proteome</keyword>
<dbReference type="EMBL" id="JBEPFB010000038">
    <property type="protein sequence ID" value="MER7379779.1"/>
    <property type="molecule type" value="Genomic_DNA"/>
</dbReference>
<sequence>MVDTAVSVESFQSDLIDLSDVPLADLGGLDLLPTALVGLLGGLTTSPMPLCESGMAALCGTAPVVPAGASRES</sequence>
<organism evidence="1 2">
    <name type="scientific">Streptomyces lanatus</name>
    <dbReference type="NCBI Taxonomy" id="66900"/>
    <lineage>
        <taxon>Bacteria</taxon>
        <taxon>Bacillati</taxon>
        <taxon>Actinomycetota</taxon>
        <taxon>Actinomycetes</taxon>
        <taxon>Kitasatosporales</taxon>
        <taxon>Streptomycetaceae</taxon>
        <taxon>Streptomyces</taxon>
    </lineage>
</organism>
<dbReference type="RefSeq" id="WP_190071977.1">
    <property type="nucleotide sequence ID" value="NZ_BNBM01000008.1"/>
</dbReference>
<evidence type="ECO:0008006" key="3">
    <source>
        <dbReference type="Google" id="ProtNLM"/>
    </source>
</evidence>
<protein>
    <recommendedName>
        <fullName evidence="3">Type A2 lantipeptide</fullName>
    </recommendedName>
</protein>
<dbReference type="Proteomes" id="UP001486207">
    <property type="component" value="Unassembled WGS sequence"/>
</dbReference>